<gene>
    <name evidence="8" type="ORF">ACFQPE_02185</name>
</gene>
<keyword evidence="4 6" id="KW-1133">Transmembrane helix</keyword>
<dbReference type="Proteomes" id="UP001596547">
    <property type="component" value="Unassembled WGS sequence"/>
</dbReference>
<dbReference type="InterPro" id="IPR045275">
    <property type="entry name" value="MscS_archaea/bacteria_type"/>
</dbReference>
<comment type="caution">
    <text evidence="8">The sequence shown here is derived from an EMBL/GenBank/DDBJ whole genome shotgun (WGS) entry which is preliminary data.</text>
</comment>
<evidence type="ECO:0000313" key="9">
    <source>
        <dbReference type="Proteomes" id="UP001596547"/>
    </source>
</evidence>
<feature type="transmembrane region" description="Helical" evidence="6">
    <location>
        <begin position="146"/>
        <end position="167"/>
    </location>
</feature>
<keyword evidence="3 6" id="KW-0812">Transmembrane</keyword>
<evidence type="ECO:0000256" key="5">
    <source>
        <dbReference type="ARBA" id="ARBA00023136"/>
    </source>
</evidence>
<dbReference type="Pfam" id="PF05552">
    <property type="entry name" value="MS_channel_1st_1"/>
    <property type="match status" value="1"/>
</dbReference>
<dbReference type="PANTHER" id="PTHR30221">
    <property type="entry name" value="SMALL-CONDUCTANCE MECHANOSENSITIVE CHANNEL"/>
    <property type="match status" value="1"/>
</dbReference>
<proteinExistence type="inferred from homology"/>
<evidence type="ECO:0000256" key="6">
    <source>
        <dbReference type="SAM" id="Phobius"/>
    </source>
</evidence>
<dbReference type="AlphaFoldDB" id="A0ABD6A5I6"/>
<dbReference type="RefSeq" id="WP_276305008.1">
    <property type="nucleotide sequence ID" value="NZ_CP119992.1"/>
</dbReference>
<dbReference type="InterPro" id="IPR011014">
    <property type="entry name" value="MscS_channel_TM-2"/>
</dbReference>
<dbReference type="SUPFAM" id="SSF82861">
    <property type="entry name" value="Mechanosensitive channel protein MscS (YggB), transmembrane region"/>
    <property type="match status" value="1"/>
</dbReference>
<dbReference type="SUPFAM" id="SSF50182">
    <property type="entry name" value="Sm-like ribonucleoproteins"/>
    <property type="match status" value="1"/>
</dbReference>
<dbReference type="Gene3D" id="2.30.30.60">
    <property type="match status" value="1"/>
</dbReference>
<dbReference type="Pfam" id="PF00924">
    <property type="entry name" value="MS_channel_2nd"/>
    <property type="match status" value="1"/>
</dbReference>
<sequence length="261" mass="27788">MSQVRAFARDVVEVLSTSLISVFVLLFGLILGFLVGRLTQRLLTAVGVPGAVEGTAFERGAQRLGTSTVGLIATLVTLFIYLATIGAALELEGFLETRLSLMALLGYVPQVFAAVLVLIVGLIIGDKLELAIQERFKGVKLTEVGVLPQIVKYSVVYLAVVIALSTLGLPSGALLILLGGYFLAVIVFGALALRDVLAAASAGVFLLLTQPYGIGDTVEVDGHRGIVQEVDVFVTHVENDDEEFIVPNHLVFKSGIVRVRQ</sequence>
<keyword evidence="5 6" id="KW-0472">Membrane</keyword>
<dbReference type="PANTHER" id="PTHR30221:SF20">
    <property type="entry name" value="SMALL-CONDUCTANCE MECHANOSENSITIVE CHANNEL"/>
    <property type="match status" value="1"/>
</dbReference>
<dbReference type="InterPro" id="IPR023408">
    <property type="entry name" value="MscS_beta-dom_sf"/>
</dbReference>
<name>A0ABD6A5I6_9EURY</name>
<dbReference type="GO" id="GO:0016020">
    <property type="term" value="C:membrane"/>
    <property type="evidence" value="ECO:0007669"/>
    <property type="project" value="UniProtKB-SubCell"/>
</dbReference>
<dbReference type="InterPro" id="IPR006685">
    <property type="entry name" value="MscS_channel_2nd"/>
</dbReference>
<organism evidence="8 9">
    <name type="scientific">Halomarina halobia</name>
    <dbReference type="NCBI Taxonomy" id="3033386"/>
    <lineage>
        <taxon>Archaea</taxon>
        <taxon>Methanobacteriati</taxon>
        <taxon>Methanobacteriota</taxon>
        <taxon>Stenosarchaea group</taxon>
        <taxon>Halobacteria</taxon>
        <taxon>Halobacteriales</taxon>
        <taxon>Natronomonadaceae</taxon>
        <taxon>Halomarina</taxon>
    </lineage>
</organism>
<dbReference type="Gene3D" id="1.10.287.1260">
    <property type="match status" value="1"/>
</dbReference>
<dbReference type="InterPro" id="IPR008910">
    <property type="entry name" value="MSC_TM_helix"/>
</dbReference>
<reference evidence="8 9" key="1">
    <citation type="journal article" date="2019" name="Int. J. Syst. Evol. Microbiol.">
        <title>The Global Catalogue of Microorganisms (GCM) 10K type strain sequencing project: providing services to taxonomists for standard genome sequencing and annotation.</title>
        <authorList>
            <consortium name="The Broad Institute Genomics Platform"/>
            <consortium name="The Broad Institute Genome Sequencing Center for Infectious Disease"/>
            <person name="Wu L."/>
            <person name="Ma J."/>
        </authorList>
    </citation>
    <scope>NUCLEOTIDE SEQUENCE [LARGE SCALE GENOMIC DNA]</scope>
    <source>
        <strain evidence="8 9">PSR21</strain>
    </source>
</reference>
<feature type="transmembrane region" description="Helical" evidence="6">
    <location>
        <begin position="173"/>
        <end position="193"/>
    </location>
</feature>
<protein>
    <submittedName>
        <fullName evidence="8">Mechanosensitive ion channel domain-containing protein</fullName>
    </submittedName>
</protein>
<evidence type="ECO:0000259" key="7">
    <source>
        <dbReference type="Pfam" id="PF00924"/>
    </source>
</evidence>
<feature type="transmembrane region" description="Helical" evidence="6">
    <location>
        <begin position="14"/>
        <end position="35"/>
    </location>
</feature>
<dbReference type="InterPro" id="IPR010920">
    <property type="entry name" value="LSM_dom_sf"/>
</dbReference>
<evidence type="ECO:0000256" key="3">
    <source>
        <dbReference type="ARBA" id="ARBA00022692"/>
    </source>
</evidence>
<dbReference type="EMBL" id="JBHTBF010000001">
    <property type="protein sequence ID" value="MFC7315606.1"/>
    <property type="molecule type" value="Genomic_DNA"/>
</dbReference>
<dbReference type="GeneID" id="79314576"/>
<evidence type="ECO:0000313" key="8">
    <source>
        <dbReference type="EMBL" id="MFC7315606.1"/>
    </source>
</evidence>
<comment type="similarity">
    <text evidence="2">Belongs to the MscS (TC 1.A.23) family.</text>
</comment>
<keyword evidence="9" id="KW-1185">Reference proteome</keyword>
<evidence type="ECO:0000256" key="2">
    <source>
        <dbReference type="ARBA" id="ARBA00008017"/>
    </source>
</evidence>
<feature type="transmembrane region" description="Helical" evidence="6">
    <location>
        <begin position="69"/>
        <end position="89"/>
    </location>
</feature>
<feature type="domain" description="Mechanosensitive ion channel MscS" evidence="7">
    <location>
        <begin position="202"/>
        <end position="256"/>
    </location>
</feature>
<evidence type="ECO:0000256" key="4">
    <source>
        <dbReference type="ARBA" id="ARBA00022989"/>
    </source>
</evidence>
<evidence type="ECO:0000256" key="1">
    <source>
        <dbReference type="ARBA" id="ARBA00004141"/>
    </source>
</evidence>
<comment type="subcellular location">
    <subcellularLocation>
        <location evidence="1">Membrane</location>
        <topology evidence="1">Multi-pass membrane protein</topology>
    </subcellularLocation>
</comment>
<feature type="transmembrane region" description="Helical" evidence="6">
    <location>
        <begin position="101"/>
        <end position="125"/>
    </location>
</feature>
<accession>A0ABD6A5I6</accession>